<evidence type="ECO:0000256" key="4">
    <source>
        <dbReference type="SAM" id="MobiDB-lite"/>
    </source>
</evidence>
<dbReference type="Gene3D" id="1.10.150.50">
    <property type="entry name" value="Transcription Factor, Ets-1"/>
    <property type="match status" value="1"/>
</dbReference>
<dbReference type="PROSITE" id="PS00346">
    <property type="entry name" value="ETS_DOMAIN_2"/>
    <property type="match status" value="1"/>
</dbReference>
<dbReference type="Pfam" id="PF02198">
    <property type="entry name" value="SAM_PNT"/>
    <property type="match status" value="1"/>
</dbReference>
<keyword evidence="2 3" id="KW-0238">DNA-binding</keyword>
<dbReference type="SMART" id="SM00413">
    <property type="entry name" value="ETS"/>
    <property type="match status" value="1"/>
</dbReference>
<dbReference type="Proteomes" id="UP000823941">
    <property type="component" value="Chromosome 12"/>
</dbReference>
<dbReference type="Pfam" id="PF00178">
    <property type="entry name" value="Ets"/>
    <property type="match status" value="1"/>
</dbReference>
<evidence type="ECO:0000256" key="3">
    <source>
        <dbReference type="RuleBase" id="RU004019"/>
    </source>
</evidence>
<evidence type="ECO:0000313" key="8">
    <source>
        <dbReference type="Proteomes" id="UP000823941"/>
    </source>
</evidence>
<reference evidence="7 8" key="1">
    <citation type="submission" date="2021-06" db="EMBL/GenBank/DDBJ databases">
        <title>A haploid diamondback moth (Plutella xylostella L.) genome assembly resolves 31 chromosomes and identifies a diamide resistance mutation.</title>
        <authorList>
            <person name="Ward C.M."/>
            <person name="Perry K.D."/>
            <person name="Baker G."/>
            <person name="Powis K."/>
            <person name="Heckel D.G."/>
            <person name="Baxter S.W."/>
        </authorList>
    </citation>
    <scope>NUCLEOTIDE SEQUENCE [LARGE SCALE GENOMIC DNA]</scope>
    <source>
        <strain evidence="7 8">LV</strain>
        <tissue evidence="7">Single pupa</tissue>
    </source>
</reference>
<organism evidence="7 8">
    <name type="scientific">Plutella xylostella</name>
    <name type="common">Diamondback moth</name>
    <name type="synonym">Plutella maculipennis</name>
    <dbReference type="NCBI Taxonomy" id="51655"/>
    <lineage>
        <taxon>Eukaryota</taxon>
        <taxon>Metazoa</taxon>
        <taxon>Ecdysozoa</taxon>
        <taxon>Arthropoda</taxon>
        <taxon>Hexapoda</taxon>
        <taxon>Insecta</taxon>
        <taxon>Pterygota</taxon>
        <taxon>Neoptera</taxon>
        <taxon>Endopterygota</taxon>
        <taxon>Lepidoptera</taxon>
        <taxon>Glossata</taxon>
        <taxon>Ditrysia</taxon>
        <taxon>Yponomeutoidea</taxon>
        <taxon>Plutellidae</taxon>
        <taxon>Plutella</taxon>
    </lineage>
</organism>
<keyword evidence="8" id="KW-1185">Reference proteome</keyword>
<comment type="subcellular location">
    <subcellularLocation>
        <location evidence="3">Nucleus</location>
    </subcellularLocation>
</comment>
<dbReference type="Gene3D" id="1.10.10.10">
    <property type="entry name" value="Winged helix-like DNA-binding domain superfamily/Winged helix DNA-binding domain"/>
    <property type="match status" value="1"/>
</dbReference>
<gene>
    <name evidence="7" type="ORF">JYU34_009095</name>
</gene>
<keyword evidence="3" id="KW-0539">Nucleus</keyword>
<feature type="domain" description="PNT" evidence="6">
    <location>
        <begin position="9"/>
        <end position="95"/>
    </location>
</feature>
<dbReference type="PRINTS" id="PR00454">
    <property type="entry name" value="ETSDOMAIN"/>
</dbReference>
<evidence type="ECO:0000259" key="6">
    <source>
        <dbReference type="PROSITE" id="PS51433"/>
    </source>
</evidence>
<comment type="caution">
    <text evidence="7">The sequence shown here is derived from an EMBL/GenBank/DDBJ whole genome shotgun (WGS) entry which is preliminary data.</text>
</comment>
<dbReference type="PANTHER" id="PTHR11849">
    <property type="entry name" value="ETS"/>
    <property type="match status" value="1"/>
</dbReference>
<feature type="region of interest" description="Disordered" evidence="4">
    <location>
        <begin position="246"/>
        <end position="275"/>
    </location>
</feature>
<dbReference type="InterPro" id="IPR036390">
    <property type="entry name" value="WH_DNA-bd_sf"/>
</dbReference>
<proteinExistence type="inferred from homology"/>
<comment type="similarity">
    <text evidence="1 3">Belongs to the ETS family.</text>
</comment>
<evidence type="ECO:0000256" key="2">
    <source>
        <dbReference type="ARBA" id="ARBA00023125"/>
    </source>
</evidence>
<accession>A0ABQ7QMK5</accession>
<dbReference type="EMBL" id="JAHIBW010000012">
    <property type="protein sequence ID" value="KAG7306460.1"/>
    <property type="molecule type" value="Genomic_DNA"/>
</dbReference>
<dbReference type="PROSITE" id="PS51433">
    <property type="entry name" value="PNT"/>
    <property type="match status" value="1"/>
</dbReference>
<feature type="compositionally biased region" description="Low complexity" evidence="4">
    <location>
        <begin position="1"/>
        <end position="13"/>
    </location>
</feature>
<name>A0ABQ7QMK5_PLUXY</name>
<sequence>MDAAAAAQATTDQPGDETENVLVPSDPAKWDGGDVRRWTRWAARTFRVRVPRAHLLPDRGAALLALTEDQWLQVCESPQAAQLLRAHLQHARAAAAGLPPPPPLDHHVEAPETPSPTGGQNPYAAITACSRTTTGGQVQLWQFLLELLQAGGPGIAWEGSEGEFRLTDPDEVARRWGQRKAKPNMNYDKLSRALRYYYDKNIMSKVHGKRYAYRFDWAGLVAACQAQASEPPPYWRYLPPPAPPAPPALHAVEAHAAGPSQHANGAHASEGRRDN</sequence>
<protein>
    <submittedName>
        <fullName evidence="7">Uncharacterized protein</fullName>
    </submittedName>
</protein>
<dbReference type="InterPro" id="IPR046328">
    <property type="entry name" value="ETS_fam"/>
</dbReference>
<feature type="region of interest" description="Disordered" evidence="4">
    <location>
        <begin position="95"/>
        <end position="123"/>
    </location>
</feature>
<feature type="region of interest" description="Disordered" evidence="4">
    <location>
        <begin position="1"/>
        <end position="28"/>
    </location>
</feature>
<feature type="domain" description="ETS" evidence="5">
    <location>
        <begin position="138"/>
        <end position="216"/>
    </location>
</feature>
<dbReference type="SUPFAM" id="SSF47769">
    <property type="entry name" value="SAM/Pointed domain"/>
    <property type="match status" value="1"/>
</dbReference>
<dbReference type="InterPro" id="IPR013761">
    <property type="entry name" value="SAM/pointed_sf"/>
</dbReference>
<dbReference type="PROSITE" id="PS00345">
    <property type="entry name" value="ETS_DOMAIN_1"/>
    <property type="match status" value="1"/>
</dbReference>
<dbReference type="InterPro" id="IPR036388">
    <property type="entry name" value="WH-like_DNA-bd_sf"/>
</dbReference>
<evidence type="ECO:0000313" key="7">
    <source>
        <dbReference type="EMBL" id="KAG7306460.1"/>
    </source>
</evidence>
<dbReference type="PROSITE" id="PS50061">
    <property type="entry name" value="ETS_DOMAIN_3"/>
    <property type="match status" value="1"/>
</dbReference>
<feature type="compositionally biased region" description="Low complexity" evidence="4">
    <location>
        <begin position="248"/>
        <end position="259"/>
    </location>
</feature>
<evidence type="ECO:0000259" key="5">
    <source>
        <dbReference type="PROSITE" id="PS50061"/>
    </source>
</evidence>
<dbReference type="InterPro" id="IPR003118">
    <property type="entry name" value="Pointed_dom"/>
</dbReference>
<dbReference type="SUPFAM" id="SSF46785">
    <property type="entry name" value="Winged helix' DNA-binding domain"/>
    <property type="match status" value="1"/>
</dbReference>
<dbReference type="SMART" id="SM00251">
    <property type="entry name" value="SAM_PNT"/>
    <property type="match status" value="1"/>
</dbReference>
<evidence type="ECO:0000256" key="1">
    <source>
        <dbReference type="ARBA" id="ARBA00005562"/>
    </source>
</evidence>
<dbReference type="PANTHER" id="PTHR11849:SF203">
    <property type="entry name" value="PROTEIN FEV"/>
    <property type="match status" value="1"/>
</dbReference>
<dbReference type="InterPro" id="IPR000418">
    <property type="entry name" value="Ets_dom"/>
</dbReference>